<comment type="caution">
    <text evidence="3">The sequence shown here is derived from an EMBL/GenBank/DDBJ whole genome shotgun (WGS) entry which is preliminary data.</text>
</comment>
<evidence type="ECO:0000313" key="3">
    <source>
        <dbReference type="EMBL" id="PZX53244.1"/>
    </source>
</evidence>
<protein>
    <recommendedName>
        <fullName evidence="2">Tail sheath protein C-terminal domain-containing protein</fullName>
    </recommendedName>
</protein>
<sequence length="522" mass="57260">MAAKYKTPGVYLTEVNAFPNSVAPVATAIPAFVGYTPQAEYQGESYLNKPIKIRSWIEFLAFFCYPQKGKSQPQQYSPNYFVNSTKGDIAAKNQLSFAQRDYVISPDPSTIYYLYLSVMLFYQNGGGDAYIVSVGNYGEPSGKALKHTDPLVNSNVSLNDLLQGLYLLKKETEPTMYIFPEATLLSASEYAKLTQAMLRQCEELGTAISILDVPCGGSPDQLDYARAIEDFRSRTGNNGLSYGAAYFPFLYTNLLQIGDLDYTNLFAGDIEQLEALLNPKDSDPALKNVFDMIKGNKDQSMAVDQLNHGLLRSSEFYTIIYSKLLDLANLLPPSGGMAGVISTNDMMKGVWYSPANVSIASVRGVPVSLNDAQQSTLNVDAFSGKSINAIRTFPGVGVLVWGARTLDGNSLDLKYINVRRMLIYLEQSCKIAVKTYAFEPNNQRTWTALNSIISSFLIDLWKQGGLAGASAQDAFQVECGLGITMSAVDILEGRIVLSIKVALTRPAEFVVITIQQQMTKSA</sequence>
<proteinExistence type="inferred from homology"/>
<name>A0A2W7QY88_9BACT</name>
<dbReference type="Gene3D" id="3.40.50.11780">
    <property type="match status" value="1"/>
</dbReference>
<dbReference type="OrthoDB" id="9767864at2"/>
<evidence type="ECO:0000313" key="4">
    <source>
        <dbReference type="Proteomes" id="UP000248882"/>
    </source>
</evidence>
<dbReference type="InterPro" id="IPR020287">
    <property type="entry name" value="Tail_sheath_C"/>
</dbReference>
<accession>A0A2W7QY88</accession>
<dbReference type="RefSeq" id="WP_111318184.1">
    <property type="nucleotide sequence ID" value="NZ_QKZT01000006.1"/>
</dbReference>
<dbReference type="PANTHER" id="PTHR35861">
    <property type="match status" value="1"/>
</dbReference>
<organism evidence="3 4">
    <name type="scientific">Algoriphagus chordae</name>
    <dbReference type="NCBI Taxonomy" id="237019"/>
    <lineage>
        <taxon>Bacteria</taxon>
        <taxon>Pseudomonadati</taxon>
        <taxon>Bacteroidota</taxon>
        <taxon>Cytophagia</taxon>
        <taxon>Cytophagales</taxon>
        <taxon>Cyclobacteriaceae</taxon>
        <taxon>Algoriphagus</taxon>
    </lineage>
</organism>
<comment type="similarity">
    <text evidence="1">Belongs to the myoviridae tail sheath protein family.</text>
</comment>
<dbReference type="Pfam" id="PF17482">
    <property type="entry name" value="Phage_sheath_1C"/>
    <property type="match status" value="1"/>
</dbReference>
<dbReference type="EMBL" id="QKZT01000006">
    <property type="protein sequence ID" value="PZX53244.1"/>
    <property type="molecule type" value="Genomic_DNA"/>
</dbReference>
<keyword evidence="4" id="KW-1185">Reference proteome</keyword>
<feature type="domain" description="Tail sheath protein C-terminal" evidence="2">
    <location>
        <begin position="412"/>
        <end position="516"/>
    </location>
</feature>
<reference evidence="3 4" key="1">
    <citation type="submission" date="2018-06" db="EMBL/GenBank/DDBJ databases">
        <title>Genomic Encyclopedia of Archaeal and Bacterial Type Strains, Phase II (KMG-II): from individual species to whole genera.</title>
        <authorList>
            <person name="Goeker M."/>
        </authorList>
    </citation>
    <scope>NUCLEOTIDE SEQUENCE [LARGE SCALE GENOMIC DNA]</scope>
    <source>
        <strain evidence="3 4">DSM 19830</strain>
    </source>
</reference>
<dbReference type="Proteomes" id="UP000248882">
    <property type="component" value="Unassembled WGS sequence"/>
</dbReference>
<evidence type="ECO:0000259" key="2">
    <source>
        <dbReference type="Pfam" id="PF17482"/>
    </source>
</evidence>
<dbReference type="PANTHER" id="PTHR35861:SF1">
    <property type="entry name" value="PHAGE TAIL SHEATH PROTEIN"/>
    <property type="match status" value="1"/>
</dbReference>
<evidence type="ECO:0000256" key="1">
    <source>
        <dbReference type="ARBA" id="ARBA00008005"/>
    </source>
</evidence>
<gene>
    <name evidence="3" type="ORF">LV85_01662</name>
</gene>
<dbReference type="AlphaFoldDB" id="A0A2W7QY88"/>
<dbReference type="InterPro" id="IPR052042">
    <property type="entry name" value="Tail_sheath_structural"/>
</dbReference>